<evidence type="ECO:0000313" key="5">
    <source>
        <dbReference type="EMBL" id="MDD1796200.1"/>
    </source>
</evidence>
<evidence type="ECO:0000256" key="3">
    <source>
        <dbReference type="ARBA" id="ARBA00022840"/>
    </source>
</evidence>
<keyword evidence="3 5" id="KW-0067">ATP-binding</keyword>
<keyword evidence="1" id="KW-0813">Transport</keyword>
<dbReference type="SUPFAM" id="SSF52540">
    <property type="entry name" value="P-loop containing nucleoside triphosphate hydrolases"/>
    <property type="match status" value="1"/>
</dbReference>
<accession>A0ABT5R7M4</accession>
<dbReference type="Gene3D" id="3.40.50.300">
    <property type="entry name" value="P-loop containing nucleotide triphosphate hydrolases"/>
    <property type="match status" value="1"/>
</dbReference>
<dbReference type="PROSITE" id="PS50893">
    <property type="entry name" value="ABC_TRANSPORTER_2"/>
    <property type="match status" value="1"/>
</dbReference>
<name>A0ABT5R7M4_9GAMM</name>
<dbReference type="Proteomes" id="UP001149400">
    <property type="component" value="Unassembled WGS sequence"/>
</dbReference>
<dbReference type="InterPro" id="IPR003439">
    <property type="entry name" value="ABC_transporter-like_ATP-bd"/>
</dbReference>
<organism evidence="5 6">
    <name type="scientific">Enterovibrio gelatinilyticus</name>
    <dbReference type="NCBI Taxonomy" id="2899819"/>
    <lineage>
        <taxon>Bacteria</taxon>
        <taxon>Pseudomonadati</taxon>
        <taxon>Pseudomonadota</taxon>
        <taxon>Gammaproteobacteria</taxon>
        <taxon>Vibrionales</taxon>
        <taxon>Vibrionaceae</taxon>
        <taxon>Enterovibrio</taxon>
    </lineage>
</organism>
<dbReference type="PANTHER" id="PTHR43119:SF1">
    <property type="entry name" value="ABC TRANSPORTER DOMAIN-CONTAINING PROTEIN"/>
    <property type="match status" value="1"/>
</dbReference>
<evidence type="ECO:0000259" key="4">
    <source>
        <dbReference type="PROSITE" id="PS50893"/>
    </source>
</evidence>
<dbReference type="InterPro" id="IPR017871">
    <property type="entry name" value="ABC_transporter-like_CS"/>
</dbReference>
<dbReference type="RefSeq" id="WP_274166958.1">
    <property type="nucleotide sequence ID" value="NZ_JAJUBC010000045.1"/>
</dbReference>
<comment type="caution">
    <text evidence="5">The sequence shown here is derived from an EMBL/GenBank/DDBJ whole genome shotgun (WGS) entry which is preliminary data.</text>
</comment>
<dbReference type="InterPro" id="IPR015856">
    <property type="entry name" value="ABC_transpr_CbiO/EcfA_su"/>
</dbReference>
<keyword evidence="2" id="KW-0547">Nucleotide-binding</keyword>
<gene>
    <name evidence="5" type="ORF">LRP50_24050</name>
</gene>
<dbReference type="InterPro" id="IPR003593">
    <property type="entry name" value="AAA+_ATPase"/>
</dbReference>
<dbReference type="InterPro" id="IPR027417">
    <property type="entry name" value="P-loop_NTPase"/>
</dbReference>
<dbReference type="CDD" id="cd03225">
    <property type="entry name" value="ABC_cobalt_CbiO_domain1"/>
    <property type="match status" value="1"/>
</dbReference>
<dbReference type="PANTHER" id="PTHR43119">
    <property type="entry name" value="ABC TRANSPORT PROTEIN ATP-BINDING COMPONENT-RELATED"/>
    <property type="match status" value="1"/>
</dbReference>
<dbReference type="GO" id="GO:0005524">
    <property type="term" value="F:ATP binding"/>
    <property type="evidence" value="ECO:0007669"/>
    <property type="project" value="UniProtKB-KW"/>
</dbReference>
<dbReference type="Pfam" id="PF00005">
    <property type="entry name" value="ABC_tran"/>
    <property type="match status" value="1"/>
</dbReference>
<reference evidence="5" key="1">
    <citation type="submission" date="2021-12" db="EMBL/GenBank/DDBJ databases">
        <title>Enterovibrio ZSDZ35 sp. nov. and Enterovibrio ZSDZ42 sp. nov., isolated from coastal seawater in Qingdao.</title>
        <authorList>
            <person name="Zhang P."/>
        </authorList>
    </citation>
    <scope>NUCLEOTIDE SEQUENCE</scope>
    <source>
        <strain evidence="5">ZSDZ42</strain>
    </source>
</reference>
<proteinExistence type="predicted"/>
<sequence length="193" mass="21113">MSLSPLSIDLAMGEHLTLSGPSGCGKTSLLKVLAGLQPAQSGEIQWQQQRVTGNNLMWWRKQCCYLPQEPILGAETISGVLRLPWALKAESTPQPNDERCCSVLCDLGLAHHLDTDVRTLSGGEKQRLAIARAMLLARPIWLLDEPTSALDPKSRDNVITLLSQLSVIMVSISHDPVWAASADQTYDMGIQDE</sequence>
<dbReference type="PROSITE" id="PS00211">
    <property type="entry name" value="ABC_TRANSPORTER_1"/>
    <property type="match status" value="1"/>
</dbReference>
<dbReference type="EMBL" id="JAJUBC010000045">
    <property type="protein sequence ID" value="MDD1796200.1"/>
    <property type="molecule type" value="Genomic_DNA"/>
</dbReference>
<keyword evidence="6" id="KW-1185">Reference proteome</keyword>
<evidence type="ECO:0000256" key="2">
    <source>
        <dbReference type="ARBA" id="ARBA00022741"/>
    </source>
</evidence>
<protein>
    <submittedName>
        <fullName evidence="5">ATP-binding cassette domain-containing protein</fullName>
    </submittedName>
</protein>
<dbReference type="SMART" id="SM00382">
    <property type="entry name" value="AAA"/>
    <property type="match status" value="1"/>
</dbReference>
<evidence type="ECO:0000256" key="1">
    <source>
        <dbReference type="ARBA" id="ARBA00022448"/>
    </source>
</evidence>
<feature type="domain" description="ABC transporter" evidence="4">
    <location>
        <begin position="1"/>
        <end position="190"/>
    </location>
</feature>
<evidence type="ECO:0000313" key="6">
    <source>
        <dbReference type="Proteomes" id="UP001149400"/>
    </source>
</evidence>